<evidence type="ECO:0000313" key="3">
    <source>
        <dbReference type="EMBL" id="AOT68126.1"/>
    </source>
</evidence>
<organism evidence="3 4">
    <name type="scientific">Geosporobacter ferrireducens</name>
    <dbReference type="NCBI Taxonomy" id="1424294"/>
    <lineage>
        <taxon>Bacteria</taxon>
        <taxon>Bacillati</taxon>
        <taxon>Bacillota</taxon>
        <taxon>Clostridia</taxon>
        <taxon>Peptostreptococcales</taxon>
        <taxon>Thermotaleaceae</taxon>
        <taxon>Geosporobacter</taxon>
    </lineage>
</organism>
<dbReference type="Proteomes" id="UP000095743">
    <property type="component" value="Chromosome"/>
</dbReference>
<protein>
    <submittedName>
        <fullName evidence="3">Cro/Cl family transcriptional regulator</fullName>
    </submittedName>
</protein>
<dbReference type="GO" id="GO:0005829">
    <property type="term" value="C:cytosol"/>
    <property type="evidence" value="ECO:0007669"/>
    <property type="project" value="TreeGrafter"/>
</dbReference>
<dbReference type="PANTHER" id="PTHR46797">
    <property type="entry name" value="HTH-TYPE TRANSCRIPTIONAL REGULATOR"/>
    <property type="match status" value="1"/>
</dbReference>
<dbReference type="STRING" id="1424294.Gferi_00140"/>
<dbReference type="KEGG" id="gfe:Gferi_00140"/>
<dbReference type="SUPFAM" id="SSF47413">
    <property type="entry name" value="lambda repressor-like DNA-binding domains"/>
    <property type="match status" value="1"/>
</dbReference>
<dbReference type="PROSITE" id="PS50943">
    <property type="entry name" value="HTH_CROC1"/>
    <property type="match status" value="1"/>
</dbReference>
<evidence type="ECO:0000259" key="2">
    <source>
        <dbReference type="PROSITE" id="PS50943"/>
    </source>
</evidence>
<dbReference type="GO" id="GO:0003677">
    <property type="term" value="F:DNA binding"/>
    <property type="evidence" value="ECO:0007669"/>
    <property type="project" value="UniProtKB-KW"/>
</dbReference>
<dbReference type="InterPro" id="IPR010982">
    <property type="entry name" value="Lambda_DNA-bd_dom_sf"/>
</dbReference>
<dbReference type="Pfam" id="PF01381">
    <property type="entry name" value="HTH_3"/>
    <property type="match status" value="1"/>
</dbReference>
<feature type="domain" description="HTH cro/C1-type" evidence="2">
    <location>
        <begin position="7"/>
        <end position="61"/>
    </location>
</feature>
<dbReference type="InterPro" id="IPR011051">
    <property type="entry name" value="RmlC_Cupin_sf"/>
</dbReference>
<dbReference type="GO" id="GO:0003700">
    <property type="term" value="F:DNA-binding transcription factor activity"/>
    <property type="evidence" value="ECO:0007669"/>
    <property type="project" value="TreeGrafter"/>
</dbReference>
<accession>A0A1D8GB47</accession>
<keyword evidence="4" id="KW-1185">Reference proteome</keyword>
<keyword evidence="1" id="KW-0238">DNA-binding</keyword>
<proteinExistence type="predicted"/>
<dbReference type="InterPro" id="IPR001387">
    <property type="entry name" value="Cro/C1-type_HTH"/>
</dbReference>
<dbReference type="AlphaFoldDB" id="A0A1D8GB47"/>
<dbReference type="EMBL" id="CP017269">
    <property type="protein sequence ID" value="AOT68126.1"/>
    <property type="molecule type" value="Genomic_DNA"/>
</dbReference>
<dbReference type="OrthoDB" id="9814553at2"/>
<dbReference type="Gene3D" id="2.60.120.10">
    <property type="entry name" value="Jelly Rolls"/>
    <property type="match status" value="1"/>
</dbReference>
<dbReference type="SUPFAM" id="SSF51182">
    <property type="entry name" value="RmlC-like cupins"/>
    <property type="match status" value="1"/>
</dbReference>
<dbReference type="RefSeq" id="WP_069973680.1">
    <property type="nucleotide sequence ID" value="NZ_CP017269.1"/>
</dbReference>
<sequence length="179" mass="20264">MDIGEKIKRLRILNELTQDELAQRCDLTKGFISQIERDLTSPSIATLMDILEALGTDIKNFFNEELETKIVFTEEDIYSTENEDLGYIISWLIPNAQKNTMEPILITLNPGSTSNIESPHKGEEFGYVLKGTINLCIGKQKYKVKKGESFSFKSSKIHYLENVTNKPATVLWVASPPSF</sequence>
<dbReference type="Gene3D" id="1.10.260.40">
    <property type="entry name" value="lambda repressor-like DNA-binding domains"/>
    <property type="match status" value="1"/>
</dbReference>
<dbReference type="CDD" id="cd02209">
    <property type="entry name" value="cupin_XRE_C"/>
    <property type="match status" value="1"/>
</dbReference>
<gene>
    <name evidence="3" type="ORF">Gferi_00140</name>
</gene>
<dbReference type="InterPro" id="IPR013096">
    <property type="entry name" value="Cupin_2"/>
</dbReference>
<dbReference type="Pfam" id="PF07883">
    <property type="entry name" value="Cupin_2"/>
    <property type="match status" value="1"/>
</dbReference>
<dbReference type="CDD" id="cd00093">
    <property type="entry name" value="HTH_XRE"/>
    <property type="match status" value="1"/>
</dbReference>
<evidence type="ECO:0000313" key="4">
    <source>
        <dbReference type="Proteomes" id="UP000095743"/>
    </source>
</evidence>
<dbReference type="SMART" id="SM00530">
    <property type="entry name" value="HTH_XRE"/>
    <property type="match status" value="1"/>
</dbReference>
<evidence type="ECO:0000256" key="1">
    <source>
        <dbReference type="ARBA" id="ARBA00023125"/>
    </source>
</evidence>
<reference evidence="3 4" key="1">
    <citation type="submission" date="2016-09" db="EMBL/GenBank/DDBJ databases">
        <title>Genomic analysis reveals versatility of anaerobic energy metabolism of Geosporobacter ferrireducens IRF9 of phylum Firmicutes.</title>
        <authorList>
            <person name="Kim S.-J."/>
        </authorList>
    </citation>
    <scope>NUCLEOTIDE SEQUENCE [LARGE SCALE GENOMIC DNA]</scope>
    <source>
        <strain evidence="3 4">IRF9</strain>
    </source>
</reference>
<dbReference type="InterPro" id="IPR050807">
    <property type="entry name" value="TransReg_Diox_bact_type"/>
</dbReference>
<dbReference type="PANTHER" id="PTHR46797:SF2">
    <property type="entry name" value="TRANSCRIPTIONAL REGULATOR"/>
    <property type="match status" value="1"/>
</dbReference>
<name>A0A1D8GB47_9FIRM</name>
<dbReference type="InterPro" id="IPR014710">
    <property type="entry name" value="RmlC-like_jellyroll"/>
</dbReference>